<feature type="region of interest" description="Disordered" evidence="1">
    <location>
        <begin position="385"/>
        <end position="404"/>
    </location>
</feature>
<dbReference type="GO" id="GO:0016491">
    <property type="term" value="F:oxidoreductase activity"/>
    <property type="evidence" value="ECO:0007669"/>
    <property type="project" value="InterPro"/>
</dbReference>
<proteinExistence type="predicted"/>
<dbReference type="InterPro" id="IPR058240">
    <property type="entry name" value="rSAM_sf"/>
</dbReference>
<dbReference type="PANTHER" id="PTHR43273:SF3">
    <property type="entry name" value="ANAEROBIC SULFATASE-MATURATING ENZYME HOMOLOG ASLB-RELATED"/>
    <property type="match status" value="1"/>
</dbReference>
<organism evidence="2 3">
    <name type="scientific">Ectopseudomonas oleovorans</name>
    <name type="common">Pseudomonas oleovorans</name>
    <dbReference type="NCBI Taxonomy" id="301"/>
    <lineage>
        <taxon>Bacteria</taxon>
        <taxon>Pseudomonadati</taxon>
        <taxon>Pseudomonadota</taxon>
        <taxon>Gammaproteobacteria</taxon>
        <taxon>Pseudomonadales</taxon>
        <taxon>Pseudomonadaceae</taxon>
        <taxon>Ectopseudomonas</taxon>
    </lineage>
</organism>
<evidence type="ECO:0000313" key="3">
    <source>
        <dbReference type="Proteomes" id="UP000255303"/>
    </source>
</evidence>
<sequence>MHKARTVNQANVSITATRWCNRRCTHCYIDPKELANRSFMQPETFKSIFPRMRELLALDKGLEEIEWELIGGEITSLPVEYWQENLPFALDQCADFNKVLKTPGSINVLSNLIFADEKRRSDYLDLFAKYGDRQEMCLYTSWEPETNRFGKNMALFDRWKETVREAGVRQKILDVILTRTVVDLGPEYLLETFLPLGIKDFSIKMISPFGSGRTFWQPNMVEFERMSDYLIRLFDMVPEGITFTPADEMSGAVFRGTSYQCIGNFRYDLAIEPDGLTTFNANQTTDEASLGSGLIYLDDPDWSWKVLSDNTQELDNKLSAYHDYCFQCEFHSSCAGGWYHYRTAAPEDVRAWDAGDCPGYKKLWTKIKNKYGAFDRPVQVHREEMSRLRSERNSVTRSTSLSLEPTDDSLSHAQWLKQVAGNEVQLLAGEGMGKPLVQRMWAYQAVGCRMLLTEAEFVRLTDSEQRTVVEHLVYDDFFALSLGEGAVWSWCERNPADPLANLLVAGAQAVESGHVGESLIAAGHNTELLRWVIQNPRRGHDAADLADADPVIRACALRLRTEARFSGAASSGEAVERVRAAR</sequence>
<dbReference type="Proteomes" id="UP000255303">
    <property type="component" value="Unassembled WGS sequence"/>
</dbReference>
<dbReference type="EMBL" id="UGUV01000003">
    <property type="protein sequence ID" value="SUE72532.1"/>
    <property type="molecule type" value="Genomic_DNA"/>
</dbReference>
<reference evidence="2 3" key="1">
    <citation type="submission" date="2018-06" db="EMBL/GenBank/DDBJ databases">
        <authorList>
            <consortium name="Pathogen Informatics"/>
            <person name="Doyle S."/>
        </authorList>
    </citation>
    <scope>NUCLEOTIDE SEQUENCE [LARGE SCALE GENOMIC DNA]</scope>
    <source>
        <strain evidence="2 3">NCTC10692</strain>
    </source>
</reference>
<name>A0A379PN55_ECTOL</name>
<dbReference type="InterPro" id="IPR013785">
    <property type="entry name" value="Aldolase_TIM"/>
</dbReference>
<dbReference type="CDD" id="cd01335">
    <property type="entry name" value="Radical_SAM"/>
    <property type="match status" value="1"/>
</dbReference>
<dbReference type="InterPro" id="IPR023867">
    <property type="entry name" value="Sulphatase_maturase_rSAM"/>
</dbReference>
<dbReference type="PANTHER" id="PTHR43273">
    <property type="entry name" value="ANAEROBIC SULFATASE-MATURATING ENZYME HOMOLOG ASLB-RELATED"/>
    <property type="match status" value="1"/>
</dbReference>
<protein>
    <submittedName>
        <fullName evidence="2">Anaerobic sulfatase maturase</fullName>
    </submittedName>
</protein>
<evidence type="ECO:0000313" key="2">
    <source>
        <dbReference type="EMBL" id="SUE72532.1"/>
    </source>
</evidence>
<evidence type="ECO:0000256" key="1">
    <source>
        <dbReference type="SAM" id="MobiDB-lite"/>
    </source>
</evidence>
<dbReference type="Gene3D" id="3.20.20.70">
    <property type="entry name" value="Aldolase class I"/>
    <property type="match status" value="1"/>
</dbReference>
<dbReference type="SUPFAM" id="SSF102114">
    <property type="entry name" value="Radical SAM enzymes"/>
    <property type="match status" value="1"/>
</dbReference>
<feature type="compositionally biased region" description="Basic and acidic residues" evidence="1">
    <location>
        <begin position="385"/>
        <end position="394"/>
    </location>
</feature>
<dbReference type="AlphaFoldDB" id="A0A379PN55"/>
<gene>
    <name evidence="2" type="ORF">NCTC10692_04688</name>
</gene>
<accession>A0A379PN55</accession>